<keyword evidence="3" id="KW-1185">Reference proteome</keyword>
<dbReference type="RefSeq" id="WP_204518936.1">
    <property type="nucleotide sequence ID" value="NZ_BAABIN010000012.1"/>
</dbReference>
<sequence>MDKLKYVYGRIAALLDAAGVDIRYHHTGYGGGHLYLVETATGKTLPWDWKDTGEGEEDVPITKGEN</sequence>
<protein>
    <submittedName>
        <fullName evidence="2">Uncharacterized protein</fullName>
    </submittedName>
</protein>
<dbReference type="AlphaFoldDB" id="A0A938Y4R2"/>
<dbReference type="Proteomes" id="UP000717624">
    <property type="component" value="Unassembled WGS sequence"/>
</dbReference>
<gene>
    <name evidence="2" type="ORF">JOD01_002832</name>
</gene>
<proteinExistence type="predicted"/>
<comment type="caution">
    <text evidence="2">The sequence shown here is derived from an EMBL/GenBank/DDBJ whole genome shotgun (WGS) entry which is preliminary data.</text>
</comment>
<feature type="region of interest" description="Disordered" evidence="1">
    <location>
        <begin position="47"/>
        <end position="66"/>
    </location>
</feature>
<dbReference type="EMBL" id="JAFBEB010000010">
    <property type="protein sequence ID" value="MBM7591205.1"/>
    <property type="molecule type" value="Genomic_DNA"/>
</dbReference>
<accession>A0A938Y4R2</accession>
<evidence type="ECO:0000313" key="3">
    <source>
        <dbReference type="Proteomes" id="UP000717624"/>
    </source>
</evidence>
<evidence type="ECO:0000256" key="1">
    <source>
        <dbReference type="SAM" id="MobiDB-lite"/>
    </source>
</evidence>
<organism evidence="2 3">
    <name type="scientific">Brevibacillus fulvus</name>
    <dbReference type="NCBI Taxonomy" id="1125967"/>
    <lineage>
        <taxon>Bacteria</taxon>
        <taxon>Bacillati</taxon>
        <taxon>Bacillota</taxon>
        <taxon>Bacilli</taxon>
        <taxon>Bacillales</taxon>
        <taxon>Paenibacillaceae</taxon>
        <taxon>Brevibacillus</taxon>
    </lineage>
</organism>
<evidence type="ECO:0000313" key="2">
    <source>
        <dbReference type="EMBL" id="MBM7591205.1"/>
    </source>
</evidence>
<name>A0A938Y4R2_9BACL</name>
<reference evidence="2" key="1">
    <citation type="submission" date="2021-01" db="EMBL/GenBank/DDBJ databases">
        <title>Genomic Encyclopedia of Type Strains, Phase IV (KMG-IV): sequencing the most valuable type-strain genomes for metagenomic binning, comparative biology and taxonomic classification.</title>
        <authorList>
            <person name="Goeker M."/>
        </authorList>
    </citation>
    <scope>NUCLEOTIDE SEQUENCE</scope>
    <source>
        <strain evidence="2">DSM 25523</strain>
    </source>
</reference>